<feature type="compositionally biased region" description="Low complexity" evidence="5">
    <location>
        <begin position="480"/>
        <end position="501"/>
    </location>
</feature>
<evidence type="ECO:0000256" key="2">
    <source>
        <dbReference type="ARBA" id="ARBA00022741"/>
    </source>
</evidence>
<evidence type="ECO:0000256" key="3">
    <source>
        <dbReference type="ARBA" id="ARBA00022840"/>
    </source>
</evidence>
<proteinExistence type="predicted"/>
<keyword evidence="6" id="KW-0812">Transmembrane</keyword>
<keyword evidence="2 4" id="KW-0547">Nucleotide-binding</keyword>
<dbReference type="GO" id="GO:0005524">
    <property type="term" value="F:ATP binding"/>
    <property type="evidence" value="ECO:0007669"/>
    <property type="project" value="UniProtKB-UniRule"/>
</dbReference>
<gene>
    <name evidence="9" type="ORF">N0F65_007668</name>
</gene>
<evidence type="ECO:0000259" key="7">
    <source>
        <dbReference type="PROSITE" id="PS50011"/>
    </source>
</evidence>
<keyword evidence="1" id="KW-0808">Transferase</keyword>
<accession>A0AAV2Z5L7</accession>
<reference evidence="9" key="2">
    <citation type="journal article" date="2023" name="Microbiol Resour">
        <title>Decontamination and Annotation of the Draft Genome Sequence of the Oomycete Lagenidium giganteum ARSEF 373.</title>
        <authorList>
            <person name="Morgan W.R."/>
            <person name="Tartar A."/>
        </authorList>
    </citation>
    <scope>NUCLEOTIDE SEQUENCE</scope>
    <source>
        <strain evidence="9">ARSEF 373</strain>
    </source>
</reference>
<dbReference type="SUPFAM" id="SSF56112">
    <property type="entry name" value="Protein kinase-like (PK-like)"/>
    <property type="match status" value="1"/>
</dbReference>
<dbReference type="InterPro" id="IPR017441">
    <property type="entry name" value="Protein_kinase_ATP_BS"/>
</dbReference>
<evidence type="ECO:0000256" key="1">
    <source>
        <dbReference type="ARBA" id="ARBA00022527"/>
    </source>
</evidence>
<dbReference type="GO" id="GO:0004674">
    <property type="term" value="F:protein serine/threonine kinase activity"/>
    <property type="evidence" value="ECO:0007669"/>
    <property type="project" value="UniProtKB-KW"/>
</dbReference>
<evidence type="ECO:0000313" key="9">
    <source>
        <dbReference type="EMBL" id="DBA02258.1"/>
    </source>
</evidence>
<dbReference type="InterPro" id="IPR036390">
    <property type="entry name" value="WH_DNA-bd_sf"/>
</dbReference>
<dbReference type="CDD" id="cd04371">
    <property type="entry name" value="DEP"/>
    <property type="match status" value="1"/>
</dbReference>
<dbReference type="SUPFAM" id="SSF46785">
    <property type="entry name" value="Winged helix' DNA-binding domain"/>
    <property type="match status" value="1"/>
</dbReference>
<dbReference type="InterPro" id="IPR000719">
    <property type="entry name" value="Prot_kinase_dom"/>
</dbReference>
<keyword evidence="3 4" id="KW-0067">ATP-binding</keyword>
<feature type="region of interest" description="Disordered" evidence="5">
    <location>
        <begin position="474"/>
        <end position="508"/>
    </location>
</feature>
<dbReference type="Gene3D" id="1.10.510.10">
    <property type="entry name" value="Transferase(Phosphotransferase) domain 1"/>
    <property type="match status" value="1"/>
</dbReference>
<dbReference type="InterPro" id="IPR036388">
    <property type="entry name" value="WH-like_DNA-bd_sf"/>
</dbReference>
<comment type="caution">
    <text evidence="9">The sequence shown here is derived from an EMBL/GenBank/DDBJ whole genome shotgun (WGS) entry which is preliminary data.</text>
</comment>
<organism evidence="9 10">
    <name type="scientific">Lagenidium giganteum</name>
    <dbReference type="NCBI Taxonomy" id="4803"/>
    <lineage>
        <taxon>Eukaryota</taxon>
        <taxon>Sar</taxon>
        <taxon>Stramenopiles</taxon>
        <taxon>Oomycota</taxon>
        <taxon>Peronosporomycetes</taxon>
        <taxon>Pythiales</taxon>
        <taxon>Pythiaceae</taxon>
    </lineage>
</organism>
<evidence type="ECO:0000256" key="6">
    <source>
        <dbReference type="SAM" id="Phobius"/>
    </source>
</evidence>
<dbReference type="EMBL" id="DAKRPA010000034">
    <property type="protein sequence ID" value="DBA02258.1"/>
    <property type="molecule type" value="Genomic_DNA"/>
</dbReference>
<dbReference type="PROSITE" id="PS00107">
    <property type="entry name" value="PROTEIN_KINASE_ATP"/>
    <property type="match status" value="1"/>
</dbReference>
<feature type="domain" description="DEP" evidence="8">
    <location>
        <begin position="670"/>
        <end position="731"/>
    </location>
</feature>
<dbReference type="InterPro" id="IPR011009">
    <property type="entry name" value="Kinase-like_dom_sf"/>
</dbReference>
<dbReference type="Pfam" id="PF00069">
    <property type="entry name" value="Pkinase"/>
    <property type="match status" value="1"/>
</dbReference>
<feature type="transmembrane region" description="Helical" evidence="6">
    <location>
        <begin position="94"/>
        <end position="117"/>
    </location>
</feature>
<reference evidence="9" key="1">
    <citation type="submission" date="2022-11" db="EMBL/GenBank/DDBJ databases">
        <authorList>
            <person name="Morgan W.R."/>
            <person name="Tartar A."/>
        </authorList>
    </citation>
    <scope>NUCLEOTIDE SEQUENCE</scope>
    <source>
        <strain evidence="9">ARSEF 373</strain>
    </source>
</reference>
<feature type="transmembrane region" description="Helical" evidence="6">
    <location>
        <begin position="183"/>
        <end position="205"/>
    </location>
</feature>
<dbReference type="PROSITE" id="PS50011">
    <property type="entry name" value="PROTEIN_KINASE_DOM"/>
    <property type="match status" value="1"/>
</dbReference>
<protein>
    <recommendedName>
        <fullName evidence="11">TKL protein kinase</fullName>
    </recommendedName>
</protein>
<dbReference type="GO" id="GO:0035556">
    <property type="term" value="P:intracellular signal transduction"/>
    <property type="evidence" value="ECO:0007669"/>
    <property type="project" value="InterPro"/>
</dbReference>
<dbReference type="InterPro" id="IPR051681">
    <property type="entry name" value="Ser/Thr_Kinases-Pseudokinases"/>
</dbReference>
<keyword evidence="1" id="KW-0418">Kinase</keyword>
<dbReference type="PANTHER" id="PTHR44329">
    <property type="entry name" value="SERINE/THREONINE-PROTEIN KINASE TNNI3K-RELATED"/>
    <property type="match status" value="1"/>
</dbReference>
<feature type="domain" description="Protein kinase" evidence="7">
    <location>
        <begin position="326"/>
        <end position="644"/>
    </location>
</feature>
<sequence>MGSSTAPPVLDGALPLPPSLDMTINGTMDPDLLHLIAAAKRSLLALQICLLVQYGITFLLSVALICYMRYNRHVAFRGDVHAARKIILPAFEPLLWILCFVTGFYTAFFTTALRLRLFEDRLPKITTEIAYSGRVFVFLLVIVYMFQPSVSMPALRRSVLTTLAMACYTIPVSWFIFQHWSQTAASFWILRVLRGAMVVFFVYVYCRPPCRASKRTLREYCVFAFVFQLLMFLSNAMFVKRKYSAGYVFTYANLLWASLCPIFIWRVLKADTEHWRGISQRACALQSQLLRQRKGGTAFLHERISSQGLHVLIEMHRKFIIDFAYLELKQRIGVGASALVFNGILHSNIPVAVKMYTPADFTDDTVAIFSNEAALCGALHHPNIVTFYGMCISPPTICLVSELCQGSLEDITCAMARRMQSPERQEFLINLAYMLDCARAVAYLHSFSPAFVHRDIKPSNFLIDADNNVKLTDFGESRSLPRSTLQPTTPSSTPEQSHQPSYSEKSRWAVRDRTVRTANTEALKVAETADGIALLPNEMTVRGTVDYMAPELITGKAGVASYGEAADVFALAMTMWDILNPGVEKYPMLRNNHLLVFDWVMDGGRPALDPRFHPGVRQVIESAWHTDAMQRPSAQAIVEALEDLQEEAMSAFALDLWEELGREATLKNTAVMDKCFSGEFAVQRMEELGYVRDHGEATRVGNAMMDAGVLHHIKHARGFERHKQAIYYFDEECIYLYQPMHALDGDVLVDGPRLSMLQVLGGGKNDLLGSLPKSCTCRKLGQRLNKSTAARRKTKYRFKPTQPTVPEESHQHVLTIKLLHSDEAEHDNSNIGSTLPRTRMTE</sequence>
<dbReference type="InterPro" id="IPR000591">
    <property type="entry name" value="DEP_dom"/>
</dbReference>
<evidence type="ECO:0000256" key="5">
    <source>
        <dbReference type="SAM" id="MobiDB-lite"/>
    </source>
</evidence>
<evidence type="ECO:0000313" key="10">
    <source>
        <dbReference type="Proteomes" id="UP001146120"/>
    </source>
</evidence>
<evidence type="ECO:0000259" key="8">
    <source>
        <dbReference type="PROSITE" id="PS50186"/>
    </source>
</evidence>
<name>A0AAV2Z5L7_9STRA</name>
<keyword evidence="6" id="KW-0472">Membrane</keyword>
<feature type="transmembrane region" description="Helical" evidence="6">
    <location>
        <begin position="245"/>
        <end position="268"/>
    </location>
</feature>
<keyword evidence="10" id="KW-1185">Reference proteome</keyword>
<dbReference type="PANTHER" id="PTHR44329:SF289">
    <property type="entry name" value="SERINE_THREONINE-PROTEIN KINASE VIK"/>
    <property type="match status" value="1"/>
</dbReference>
<dbReference type="Gene3D" id="3.30.200.20">
    <property type="entry name" value="Phosphorylase Kinase, domain 1"/>
    <property type="match status" value="1"/>
</dbReference>
<dbReference type="InterPro" id="IPR001245">
    <property type="entry name" value="Ser-Thr/Tyr_kinase_cat_dom"/>
</dbReference>
<feature type="transmembrane region" description="Helical" evidence="6">
    <location>
        <begin position="158"/>
        <end position="177"/>
    </location>
</feature>
<dbReference type="SMART" id="SM00049">
    <property type="entry name" value="DEP"/>
    <property type="match status" value="1"/>
</dbReference>
<dbReference type="AlphaFoldDB" id="A0AAV2Z5L7"/>
<dbReference type="Proteomes" id="UP001146120">
    <property type="component" value="Unassembled WGS sequence"/>
</dbReference>
<dbReference type="InterPro" id="IPR008271">
    <property type="entry name" value="Ser/Thr_kinase_AS"/>
</dbReference>
<feature type="binding site" evidence="4">
    <location>
        <position position="354"/>
    </location>
    <ligand>
        <name>ATP</name>
        <dbReference type="ChEBI" id="CHEBI:30616"/>
    </ligand>
</feature>
<dbReference type="SMART" id="SM00220">
    <property type="entry name" value="S_TKc"/>
    <property type="match status" value="1"/>
</dbReference>
<feature type="transmembrane region" description="Helical" evidence="6">
    <location>
        <begin position="129"/>
        <end position="146"/>
    </location>
</feature>
<evidence type="ECO:0000256" key="4">
    <source>
        <dbReference type="PROSITE-ProRule" id="PRU10141"/>
    </source>
</evidence>
<feature type="transmembrane region" description="Helical" evidence="6">
    <location>
        <begin position="44"/>
        <end position="67"/>
    </location>
</feature>
<keyword evidence="6" id="KW-1133">Transmembrane helix</keyword>
<evidence type="ECO:0008006" key="11">
    <source>
        <dbReference type="Google" id="ProtNLM"/>
    </source>
</evidence>
<dbReference type="PROSITE" id="PS50186">
    <property type="entry name" value="DEP"/>
    <property type="match status" value="1"/>
</dbReference>
<dbReference type="Gene3D" id="1.10.10.10">
    <property type="entry name" value="Winged helix-like DNA-binding domain superfamily/Winged helix DNA-binding domain"/>
    <property type="match status" value="1"/>
</dbReference>
<keyword evidence="1" id="KW-0723">Serine/threonine-protein kinase</keyword>
<dbReference type="PROSITE" id="PS00108">
    <property type="entry name" value="PROTEIN_KINASE_ST"/>
    <property type="match status" value="1"/>
</dbReference>
<dbReference type="Pfam" id="PF07714">
    <property type="entry name" value="PK_Tyr_Ser-Thr"/>
    <property type="match status" value="1"/>
</dbReference>